<dbReference type="Gene3D" id="3.40.50.300">
    <property type="entry name" value="P-loop containing nucleotide triphosphate hydrolases"/>
    <property type="match status" value="1"/>
</dbReference>
<keyword evidence="4" id="KW-0808">Transferase</keyword>
<dbReference type="PROSITE" id="PS00211">
    <property type="entry name" value="ABC_TRANSPORTER_1"/>
    <property type="match status" value="1"/>
</dbReference>
<dbReference type="SUPFAM" id="SSF52540">
    <property type="entry name" value="P-loop containing nucleoside triphosphate hydrolases"/>
    <property type="match status" value="1"/>
</dbReference>
<dbReference type="CDD" id="cd03263">
    <property type="entry name" value="ABC_subfamily_A"/>
    <property type="match status" value="1"/>
</dbReference>
<dbReference type="AlphaFoldDB" id="A0AAC9IZD8"/>
<reference evidence="4 5" key="1">
    <citation type="submission" date="2016-11" db="EMBL/GenBank/DDBJ databases">
        <title>Complete genome sequencing of Virgibacillus halodenitrificans PDB-F2.</title>
        <authorList>
            <person name="Sun Z."/>
            <person name="Zhou Y."/>
            <person name="Li H."/>
        </authorList>
    </citation>
    <scope>NUCLEOTIDE SEQUENCE [LARGE SCALE GENOMIC DNA]</scope>
    <source>
        <strain evidence="4 5">PDB-F2</strain>
    </source>
</reference>
<dbReference type="InterPro" id="IPR003593">
    <property type="entry name" value="AAA+_ATPase"/>
</dbReference>
<dbReference type="InterPro" id="IPR027417">
    <property type="entry name" value="P-loop_NTPase"/>
</dbReference>
<evidence type="ECO:0000256" key="2">
    <source>
        <dbReference type="ARBA" id="ARBA00022840"/>
    </source>
</evidence>
<keyword evidence="1" id="KW-0547">Nucleotide-binding</keyword>
<evidence type="ECO:0000259" key="3">
    <source>
        <dbReference type="PROSITE" id="PS50893"/>
    </source>
</evidence>
<dbReference type="SMART" id="SM00382">
    <property type="entry name" value="AAA"/>
    <property type="match status" value="1"/>
</dbReference>
<dbReference type="PANTHER" id="PTHR43038">
    <property type="entry name" value="ATP-BINDING CASSETTE, SUB-FAMILY H, MEMBER 1"/>
    <property type="match status" value="1"/>
</dbReference>
<dbReference type="RefSeq" id="WP_071648633.1">
    <property type="nucleotide sequence ID" value="NZ_CP017962.1"/>
</dbReference>
<feature type="domain" description="ABC transporter" evidence="3">
    <location>
        <begin position="5"/>
        <end position="233"/>
    </location>
</feature>
<dbReference type="GO" id="GO:0016887">
    <property type="term" value="F:ATP hydrolysis activity"/>
    <property type="evidence" value="ECO:0007669"/>
    <property type="project" value="InterPro"/>
</dbReference>
<dbReference type="GeneID" id="71513957"/>
<evidence type="ECO:0000313" key="5">
    <source>
        <dbReference type="Proteomes" id="UP000182945"/>
    </source>
</evidence>
<keyword evidence="2" id="KW-0067">ATP-binding</keyword>
<dbReference type="GO" id="GO:0016740">
    <property type="term" value="F:transferase activity"/>
    <property type="evidence" value="ECO:0007669"/>
    <property type="project" value="UniProtKB-KW"/>
</dbReference>
<dbReference type="KEGG" id="vhl:BME96_06120"/>
<dbReference type="EMBL" id="CP017962">
    <property type="protein sequence ID" value="APC47772.1"/>
    <property type="molecule type" value="Genomic_DNA"/>
</dbReference>
<dbReference type="GO" id="GO:0005524">
    <property type="term" value="F:ATP binding"/>
    <property type="evidence" value="ECO:0007669"/>
    <property type="project" value="UniProtKB-KW"/>
</dbReference>
<accession>A0AAC9IZD8</accession>
<dbReference type="Pfam" id="PF00005">
    <property type="entry name" value="ABC_tran"/>
    <property type="match status" value="1"/>
</dbReference>
<protein>
    <submittedName>
        <fullName evidence="4">Glycosyl transferase family 2</fullName>
    </submittedName>
</protein>
<dbReference type="Proteomes" id="UP000182945">
    <property type="component" value="Chromosome"/>
</dbReference>
<evidence type="ECO:0000256" key="1">
    <source>
        <dbReference type="ARBA" id="ARBA00022741"/>
    </source>
</evidence>
<gene>
    <name evidence="4" type="ORF">BME96_06120</name>
</gene>
<dbReference type="InterPro" id="IPR003439">
    <property type="entry name" value="ABC_transporter-like_ATP-bd"/>
</dbReference>
<dbReference type="PANTHER" id="PTHR43038:SF3">
    <property type="entry name" value="ABC TRANSPORTER G FAMILY MEMBER 20 ISOFORM X1"/>
    <property type="match status" value="1"/>
</dbReference>
<organism evidence="4 5">
    <name type="scientific">Virgibacillus halodenitrificans</name>
    <name type="common">Bacillus halodenitrificans</name>
    <dbReference type="NCBI Taxonomy" id="1482"/>
    <lineage>
        <taxon>Bacteria</taxon>
        <taxon>Bacillati</taxon>
        <taxon>Bacillota</taxon>
        <taxon>Bacilli</taxon>
        <taxon>Bacillales</taxon>
        <taxon>Bacillaceae</taxon>
        <taxon>Virgibacillus</taxon>
    </lineage>
</organism>
<name>A0AAC9IZD8_VIRHA</name>
<sequence>MTMAITVHNATKSFHNKLVLDKLSLEIPKREIFGLLGPSGCGKTTLIKLIIGMLKRDEGDITVLTYNIPDQRLLPNIGYMAQSDALYTDLTGEQNLDFFARLYKLPKKERNARIQYVARVVELEDVLQKRIAEYSGGMMRRLSLAIALIHDPEVLILDEPTVGIDPVLKRSIWSELERLKKEDGKTIVITTHVMDEAERCDQTALLRNGHIIAAGSPDKLKEKYEATRFEEVFLRAGGES</sequence>
<dbReference type="PROSITE" id="PS50893">
    <property type="entry name" value="ABC_TRANSPORTER_2"/>
    <property type="match status" value="1"/>
</dbReference>
<evidence type="ECO:0000313" key="4">
    <source>
        <dbReference type="EMBL" id="APC47772.1"/>
    </source>
</evidence>
<dbReference type="InterPro" id="IPR017871">
    <property type="entry name" value="ABC_transporter-like_CS"/>
</dbReference>
<proteinExistence type="predicted"/>